<feature type="transmembrane region" description="Helical" evidence="6">
    <location>
        <begin position="428"/>
        <end position="446"/>
    </location>
</feature>
<sequence>MEEKSIRKSFHILCIGVTFVVFAEASGLVAYPKMLENFDLSTGYAVWMQLGFALGLTGFQPLFGWLGDYFNQKMVIILGSILLTIGSSLVALAPFFWVLVVGMFIKGVAGAAVIPAGFTYVGKFFNDEQRGKALGIFGFYSVIGGVLGPVISGVFVDSLGWTSIFWFCALLGIVSFLLFFTGVPKVQGKKSGSFDFLGVIFVLLTLIGILTIPTFINSYGISSWMWLPPFGVFVIAFLLLIVVEKKQKDPLVDINYAANRNFWVTSIISVLLFVTFSSVMYLLTFFVQGVQEKSSTIVGLLQMALFATMAVANLLSGRWMSRLSARFMIGLSIVLLVGGSGMLIAVTVETSFLYLLISMCLIGIGIGFAGPATRAVVLSKADPSRLGAITFTYTMIENTAQRVGASFAIVTYALFVAGGNAVSALSSTALILTILTAMSFIFLYLIPKKVKGFQGVTESAQKVEVDTTEYDMSSTK</sequence>
<feature type="transmembrane region" description="Helical" evidence="6">
    <location>
        <begin position="295"/>
        <end position="315"/>
    </location>
</feature>
<accession>A0A221MEQ5</accession>
<dbReference type="SUPFAM" id="SSF103473">
    <property type="entry name" value="MFS general substrate transporter"/>
    <property type="match status" value="1"/>
</dbReference>
<dbReference type="KEGG" id="vne:CFK40_14555"/>
<feature type="transmembrane region" description="Helical" evidence="6">
    <location>
        <begin position="75"/>
        <end position="97"/>
    </location>
</feature>
<keyword evidence="9" id="KW-1185">Reference proteome</keyword>
<keyword evidence="4 6" id="KW-1133">Transmembrane helix</keyword>
<keyword evidence="2" id="KW-0813">Transport</keyword>
<feature type="transmembrane region" description="Helical" evidence="6">
    <location>
        <begin position="222"/>
        <end position="242"/>
    </location>
</feature>
<evidence type="ECO:0000259" key="7">
    <source>
        <dbReference type="PROSITE" id="PS50850"/>
    </source>
</evidence>
<feature type="transmembrane region" description="Helical" evidence="6">
    <location>
        <begin position="44"/>
        <end position="63"/>
    </location>
</feature>
<dbReference type="Gene3D" id="1.20.1250.20">
    <property type="entry name" value="MFS general substrate transporter like domains"/>
    <property type="match status" value="1"/>
</dbReference>
<dbReference type="PANTHER" id="PTHR42718">
    <property type="entry name" value="MAJOR FACILITATOR SUPERFAMILY MULTIDRUG TRANSPORTER MFSC"/>
    <property type="match status" value="1"/>
</dbReference>
<feature type="transmembrane region" description="Helical" evidence="6">
    <location>
        <begin position="12"/>
        <end position="32"/>
    </location>
</feature>
<evidence type="ECO:0000313" key="8">
    <source>
        <dbReference type="EMBL" id="ASN06153.1"/>
    </source>
</evidence>
<dbReference type="GO" id="GO:0005886">
    <property type="term" value="C:plasma membrane"/>
    <property type="evidence" value="ECO:0007669"/>
    <property type="project" value="UniProtKB-SubCell"/>
</dbReference>
<dbReference type="Proteomes" id="UP000204391">
    <property type="component" value="Chromosome"/>
</dbReference>
<evidence type="ECO:0000313" key="9">
    <source>
        <dbReference type="Proteomes" id="UP000204391"/>
    </source>
</evidence>
<dbReference type="Gene3D" id="1.20.1720.10">
    <property type="entry name" value="Multidrug resistance protein D"/>
    <property type="match status" value="1"/>
</dbReference>
<evidence type="ECO:0000256" key="5">
    <source>
        <dbReference type="ARBA" id="ARBA00023136"/>
    </source>
</evidence>
<dbReference type="InterPro" id="IPR036259">
    <property type="entry name" value="MFS_trans_sf"/>
</dbReference>
<dbReference type="InterPro" id="IPR011701">
    <property type="entry name" value="MFS"/>
</dbReference>
<evidence type="ECO:0000256" key="2">
    <source>
        <dbReference type="ARBA" id="ARBA00022448"/>
    </source>
</evidence>
<dbReference type="PROSITE" id="PS50850">
    <property type="entry name" value="MFS"/>
    <property type="match status" value="1"/>
</dbReference>
<dbReference type="Pfam" id="PF07690">
    <property type="entry name" value="MFS_1"/>
    <property type="match status" value="1"/>
</dbReference>
<reference evidence="8 9" key="1">
    <citation type="journal article" date="2003" name="Int. J. Syst. Evol. Microbiol.">
        <title>Virgibacillus carmonensis sp. nov., Virgibacillus necropolis sp. nov. and Virgibacillus picturae sp. nov., three novel species isolated from deteriorated mural paintings, transfer of the species of the genus salibacillus to Virgibacillus, as Virgibacillus marismortui comb. nov. and Virgibacillus salexigens comb. nov., and emended description of the genus Virgibacillus.</title>
        <authorList>
            <person name="Heyrman J."/>
            <person name="Logan N.A."/>
            <person name="Busse H.J."/>
            <person name="Balcaen A."/>
            <person name="Lebbe L."/>
            <person name="Rodriguez-Diaz M."/>
            <person name="Swings J."/>
            <person name="De Vos P."/>
        </authorList>
    </citation>
    <scope>NUCLEOTIDE SEQUENCE [LARGE SCALE GENOMIC DNA]</scope>
    <source>
        <strain evidence="8 9">LMG 19488</strain>
    </source>
</reference>
<name>A0A221MEQ5_9BACI</name>
<gene>
    <name evidence="8" type="ORF">CFK40_14555</name>
</gene>
<feature type="domain" description="Major facilitator superfamily (MFS) profile" evidence="7">
    <location>
        <begin position="1"/>
        <end position="451"/>
    </location>
</feature>
<feature type="transmembrane region" description="Helical" evidence="6">
    <location>
        <begin position="352"/>
        <end position="370"/>
    </location>
</feature>
<feature type="transmembrane region" description="Helical" evidence="6">
    <location>
        <begin position="164"/>
        <end position="184"/>
    </location>
</feature>
<evidence type="ECO:0000256" key="6">
    <source>
        <dbReference type="SAM" id="Phobius"/>
    </source>
</evidence>
<feature type="transmembrane region" description="Helical" evidence="6">
    <location>
        <begin position="196"/>
        <end position="216"/>
    </location>
</feature>
<dbReference type="RefSeq" id="WP_089533053.1">
    <property type="nucleotide sequence ID" value="NZ_CP022437.1"/>
</dbReference>
<evidence type="ECO:0000256" key="4">
    <source>
        <dbReference type="ARBA" id="ARBA00022989"/>
    </source>
</evidence>
<dbReference type="InterPro" id="IPR020846">
    <property type="entry name" value="MFS_dom"/>
</dbReference>
<proteinExistence type="predicted"/>
<feature type="transmembrane region" description="Helical" evidence="6">
    <location>
        <begin position="133"/>
        <end position="152"/>
    </location>
</feature>
<comment type="subcellular location">
    <subcellularLocation>
        <location evidence="1">Cell membrane</location>
        <topology evidence="1">Multi-pass membrane protein</topology>
    </subcellularLocation>
</comment>
<dbReference type="CDD" id="cd17321">
    <property type="entry name" value="MFS_MMR_MDR_like"/>
    <property type="match status" value="1"/>
</dbReference>
<dbReference type="OrthoDB" id="9781156at2"/>
<feature type="transmembrane region" description="Helical" evidence="6">
    <location>
        <begin position="403"/>
        <end position="422"/>
    </location>
</feature>
<keyword evidence="5 6" id="KW-0472">Membrane</keyword>
<dbReference type="GO" id="GO:0022857">
    <property type="term" value="F:transmembrane transporter activity"/>
    <property type="evidence" value="ECO:0007669"/>
    <property type="project" value="InterPro"/>
</dbReference>
<protein>
    <submittedName>
        <fullName evidence="8">MFS transporter</fullName>
    </submittedName>
</protein>
<dbReference type="EMBL" id="CP022437">
    <property type="protein sequence ID" value="ASN06153.1"/>
    <property type="molecule type" value="Genomic_DNA"/>
</dbReference>
<evidence type="ECO:0000256" key="3">
    <source>
        <dbReference type="ARBA" id="ARBA00022692"/>
    </source>
</evidence>
<feature type="transmembrane region" description="Helical" evidence="6">
    <location>
        <begin position="327"/>
        <end position="346"/>
    </location>
</feature>
<dbReference type="PANTHER" id="PTHR42718:SF9">
    <property type="entry name" value="MAJOR FACILITATOR SUPERFAMILY MULTIDRUG TRANSPORTER MFSC"/>
    <property type="match status" value="1"/>
</dbReference>
<organism evidence="8 9">
    <name type="scientific">Virgibacillus necropolis</name>
    <dbReference type="NCBI Taxonomy" id="163877"/>
    <lineage>
        <taxon>Bacteria</taxon>
        <taxon>Bacillati</taxon>
        <taxon>Bacillota</taxon>
        <taxon>Bacilli</taxon>
        <taxon>Bacillales</taxon>
        <taxon>Bacillaceae</taxon>
        <taxon>Virgibacillus</taxon>
    </lineage>
</organism>
<keyword evidence="3 6" id="KW-0812">Transmembrane</keyword>
<evidence type="ECO:0000256" key="1">
    <source>
        <dbReference type="ARBA" id="ARBA00004651"/>
    </source>
</evidence>
<feature type="transmembrane region" description="Helical" evidence="6">
    <location>
        <begin position="262"/>
        <end position="283"/>
    </location>
</feature>
<dbReference type="AlphaFoldDB" id="A0A221MEQ5"/>
<feature type="transmembrane region" description="Helical" evidence="6">
    <location>
        <begin position="103"/>
        <end position="121"/>
    </location>
</feature>